<keyword evidence="1" id="KW-0611">Plant defense</keyword>
<evidence type="ECO:0000256" key="2">
    <source>
        <dbReference type="ARBA" id="ARBA00023157"/>
    </source>
</evidence>
<gene>
    <name evidence="6" type="primary">Aste57867_2871</name>
    <name evidence="5" type="ORF">As57867_002863</name>
    <name evidence="6" type="ORF">ASTE57867_2871</name>
</gene>
<keyword evidence="3" id="KW-1133">Transmembrane helix</keyword>
<evidence type="ECO:0000313" key="7">
    <source>
        <dbReference type="Proteomes" id="UP000332933"/>
    </source>
</evidence>
<organism evidence="6 7">
    <name type="scientific">Aphanomyces stellatus</name>
    <dbReference type="NCBI Taxonomy" id="120398"/>
    <lineage>
        <taxon>Eukaryota</taxon>
        <taxon>Sar</taxon>
        <taxon>Stramenopiles</taxon>
        <taxon>Oomycota</taxon>
        <taxon>Saprolegniomycetes</taxon>
        <taxon>Saprolegniales</taxon>
        <taxon>Verrucalvaceae</taxon>
        <taxon>Aphanomyces</taxon>
    </lineage>
</organism>
<dbReference type="InterPro" id="IPR023346">
    <property type="entry name" value="Lysozyme-like_dom_sf"/>
</dbReference>
<dbReference type="SUPFAM" id="SSF53955">
    <property type="entry name" value="Lysozyme-like"/>
    <property type="match status" value="1"/>
</dbReference>
<dbReference type="PANTHER" id="PTHR22595:SF79">
    <property type="entry name" value="CHITINASE 12"/>
    <property type="match status" value="1"/>
</dbReference>
<evidence type="ECO:0000256" key="3">
    <source>
        <dbReference type="SAM" id="Phobius"/>
    </source>
</evidence>
<name>A0A485KB08_9STRA</name>
<keyword evidence="7" id="KW-1185">Reference proteome</keyword>
<feature type="transmembrane region" description="Helical" evidence="3">
    <location>
        <begin position="48"/>
        <end position="68"/>
    </location>
</feature>
<dbReference type="Proteomes" id="UP000332933">
    <property type="component" value="Unassembled WGS sequence"/>
</dbReference>
<dbReference type="FunFam" id="3.30.20.10:FF:000001">
    <property type="entry name" value="Endochitinase (Chitinase)"/>
    <property type="match status" value="1"/>
</dbReference>
<keyword evidence="3" id="KW-0812">Transmembrane</keyword>
<dbReference type="InterPro" id="IPR000726">
    <property type="entry name" value="Glyco_hydro_19_cat"/>
</dbReference>
<keyword evidence="3" id="KW-0472">Membrane</keyword>
<reference evidence="5" key="2">
    <citation type="submission" date="2019-06" db="EMBL/GenBank/DDBJ databases">
        <title>Genomics analysis of Aphanomyces spp. identifies a new class of oomycete effector associated with host adaptation.</title>
        <authorList>
            <person name="Gaulin E."/>
        </authorList>
    </citation>
    <scope>NUCLEOTIDE SEQUENCE</scope>
    <source>
        <strain evidence="5">CBS 578.67</strain>
    </source>
</reference>
<dbReference type="Gene3D" id="1.10.530.10">
    <property type="match status" value="1"/>
</dbReference>
<proteinExistence type="predicted"/>
<dbReference type="GO" id="GO:0006032">
    <property type="term" value="P:chitin catabolic process"/>
    <property type="evidence" value="ECO:0007669"/>
    <property type="project" value="InterPro"/>
</dbReference>
<protein>
    <submittedName>
        <fullName evidence="6">Aste57867_2871 protein</fullName>
    </submittedName>
</protein>
<evidence type="ECO:0000256" key="1">
    <source>
        <dbReference type="ARBA" id="ARBA00022821"/>
    </source>
</evidence>
<dbReference type="GO" id="GO:0016998">
    <property type="term" value="P:cell wall macromolecule catabolic process"/>
    <property type="evidence" value="ECO:0007669"/>
    <property type="project" value="InterPro"/>
</dbReference>
<dbReference type="GO" id="GO:0006952">
    <property type="term" value="P:defense response"/>
    <property type="evidence" value="ECO:0007669"/>
    <property type="project" value="UniProtKB-KW"/>
</dbReference>
<dbReference type="EMBL" id="VJMH01000407">
    <property type="protein sequence ID" value="KAF0716412.1"/>
    <property type="molecule type" value="Genomic_DNA"/>
</dbReference>
<feature type="domain" description="Glycoside hydrolase family 19 catalytic" evidence="4">
    <location>
        <begin position="109"/>
        <end position="295"/>
    </location>
</feature>
<evidence type="ECO:0000259" key="4">
    <source>
        <dbReference type="Pfam" id="PF00182"/>
    </source>
</evidence>
<accession>A0A485KB08</accession>
<dbReference type="GO" id="GO:0004568">
    <property type="term" value="F:chitinase activity"/>
    <property type="evidence" value="ECO:0007669"/>
    <property type="project" value="InterPro"/>
</dbReference>
<dbReference type="PANTHER" id="PTHR22595">
    <property type="entry name" value="CHITINASE-RELATED"/>
    <property type="match status" value="1"/>
</dbReference>
<keyword evidence="2" id="KW-1015">Disulfide bond</keyword>
<dbReference type="EMBL" id="CAADRA010000407">
    <property type="protein sequence ID" value="VFT80057.1"/>
    <property type="molecule type" value="Genomic_DNA"/>
</dbReference>
<dbReference type="Gene3D" id="3.30.20.10">
    <property type="entry name" value="Endochitinase, domain 2"/>
    <property type="match status" value="1"/>
</dbReference>
<dbReference type="OrthoDB" id="160168at2759"/>
<dbReference type="AlphaFoldDB" id="A0A485KB08"/>
<dbReference type="Pfam" id="PF00182">
    <property type="entry name" value="Glyco_hydro_19"/>
    <property type="match status" value="1"/>
</dbReference>
<dbReference type="CDD" id="cd00325">
    <property type="entry name" value="chitinase_GH19"/>
    <property type="match status" value="1"/>
</dbReference>
<evidence type="ECO:0000313" key="6">
    <source>
        <dbReference type="EMBL" id="VFT80057.1"/>
    </source>
</evidence>
<evidence type="ECO:0000313" key="5">
    <source>
        <dbReference type="EMBL" id="KAF0716412.1"/>
    </source>
</evidence>
<sequence>MFSNKSEPLSPVATTNDSYPISVQDDVDVILANDVQSIRQQGHPIVRWLAIGAGVLAVAGTIVGIVLATSGSSDAPPQPTAVPVTTVSSGGFSRILPRALFQQLFPNALPIYKYDNLVAMTAKYPAFANSGTVDNDKREVAAFLGQIAHESANLQFVEEINKANNYCDPSVLKYPCAVGKQYFGRGPIQLSWNFNYGDFATATGKDLLAHPEWVATDPDLVWWSALWFWNTDNGKGSIHDVVGQPGGFAKTTFIVNGVLECGAKPVNREAEQVRIDGFKKYCALLGVSPGDNLSCHTSEFSPKASQ</sequence>
<reference evidence="6 7" key="1">
    <citation type="submission" date="2019-03" db="EMBL/GenBank/DDBJ databases">
        <authorList>
            <person name="Gaulin E."/>
            <person name="Dumas B."/>
        </authorList>
    </citation>
    <scope>NUCLEOTIDE SEQUENCE [LARGE SCALE GENOMIC DNA]</scope>
    <source>
        <strain evidence="6">CBS 568.67</strain>
    </source>
</reference>